<protein>
    <recommendedName>
        <fullName evidence="4">ABC transporter permease</fullName>
    </recommendedName>
</protein>
<evidence type="ECO:0000313" key="3">
    <source>
        <dbReference type="Proteomes" id="UP001597229"/>
    </source>
</evidence>
<feature type="transmembrane region" description="Helical" evidence="1">
    <location>
        <begin position="37"/>
        <end position="60"/>
    </location>
</feature>
<evidence type="ECO:0000256" key="1">
    <source>
        <dbReference type="SAM" id="Phobius"/>
    </source>
</evidence>
<feature type="transmembrane region" description="Helical" evidence="1">
    <location>
        <begin position="297"/>
        <end position="317"/>
    </location>
</feature>
<sequence length="482" mass="49792">MPIALSSPEARSEVRRAVADLRHLLWFRAATLRRPRAVRVALAVLALVTVAAATLPARLIAPGELDRLLRPGLVAVVLVGVGGAIAGGGGRELLARDPVSVHPISPVTDHLGALVLAPLSAGWLIQTWGLLGLVSAVGGPGALPVGVAWVVAATTLAQAIGWTAEYLRRRRVLAWLALPLIGLGLAPVPPVLAAVEHGDAVRRALVAVLLVAAAALLVVVGAVVAVATARRMPRDEARRETSHHAVRPLPSSDLAMLRRIDRASVWRSVPLRRGTAFLALAPGGVALAGGLDWSMLALMPGLVASGCVLLFGVNLWCLDGRGLLWRETLPTRPRTVLLARAWVLVEVLVGGGLLTLALGAVRAGRPTVAEAAAVVLALVVVVAQALSAGLRWSAAHPHATELRSARATPAPPLPMVGYSIRLAVATTLTGLLFGGLGAAGRLDLMVPAAVVLATASAARVVRAGRRWSDPVRRAAVVAVVAG</sequence>
<feature type="transmembrane region" description="Helical" evidence="1">
    <location>
        <begin position="141"/>
        <end position="160"/>
    </location>
</feature>
<evidence type="ECO:0008006" key="4">
    <source>
        <dbReference type="Google" id="ProtNLM"/>
    </source>
</evidence>
<comment type="caution">
    <text evidence="2">The sequence shown here is derived from an EMBL/GenBank/DDBJ whole genome shotgun (WGS) entry which is preliminary data.</text>
</comment>
<feature type="transmembrane region" description="Helical" evidence="1">
    <location>
        <begin position="72"/>
        <end position="90"/>
    </location>
</feature>
<gene>
    <name evidence="2" type="ORF">ACFQ3F_05045</name>
</gene>
<keyword evidence="1" id="KW-1133">Transmembrane helix</keyword>
<feature type="transmembrane region" description="Helical" evidence="1">
    <location>
        <begin position="415"/>
        <end position="438"/>
    </location>
</feature>
<organism evidence="2 3">
    <name type="scientific">Nocardioides ginsengisoli</name>
    <dbReference type="NCBI Taxonomy" id="363868"/>
    <lineage>
        <taxon>Bacteria</taxon>
        <taxon>Bacillati</taxon>
        <taxon>Actinomycetota</taxon>
        <taxon>Actinomycetes</taxon>
        <taxon>Propionibacteriales</taxon>
        <taxon>Nocardioidaceae</taxon>
        <taxon>Nocardioides</taxon>
    </lineage>
</organism>
<name>A0ABW3VVP0_9ACTN</name>
<feature type="transmembrane region" description="Helical" evidence="1">
    <location>
        <begin position="204"/>
        <end position="229"/>
    </location>
</feature>
<feature type="transmembrane region" description="Helical" evidence="1">
    <location>
        <begin position="274"/>
        <end position="291"/>
    </location>
</feature>
<reference evidence="3" key="1">
    <citation type="journal article" date="2019" name="Int. J. Syst. Evol. Microbiol.">
        <title>The Global Catalogue of Microorganisms (GCM) 10K type strain sequencing project: providing services to taxonomists for standard genome sequencing and annotation.</title>
        <authorList>
            <consortium name="The Broad Institute Genomics Platform"/>
            <consortium name="The Broad Institute Genome Sequencing Center for Infectious Disease"/>
            <person name="Wu L."/>
            <person name="Ma J."/>
        </authorList>
    </citation>
    <scope>NUCLEOTIDE SEQUENCE [LARGE SCALE GENOMIC DNA]</scope>
    <source>
        <strain evidence="3">CCUG 52478</strain>
    </source>
</reference>
<dbReference type="RefSeq" id="WP_367920546.1">
    <property type="nucleotide sequence ID" value="NZ_BAABAC010000033.1"/>
</dbReference>
<proteinExistence type="predicted"/>
<dbReference type="EMBL" id="JBHTLX010000006">
    <property type="protein sequence ID" value="MFD1247146.1"/>
    <property type="molecule type" value="Genomic_DNA"/>
</dbReference>
<evidence type="ECO:0000313" key="2">
    <source>
        <dbReference type="EMBL" id="MFD1247146.1"/>
    </source>
</evidence>
<keyword evidence="3" id="KW-1185">Reference proteome</keyword>
<keyword evidence="1" id="KW-0472">Membrane</keyword>
<feature type="transmembrane region" description="Helical" evidence="1">
    <location>
        <begin position="172"/>
        <end position="192"/>
    </location>
</feature>
<feature type="transmembrane region" description="Helical" evidence="1">
    <location>
        <begin position="371"/>
        <end position="394"/>
    </location>
</feature>
<feature type="transmembrane region" description="Helical" evidence="1">
    <location>
        <begin position="444"/>
        <end position="461"/>
    </location>
</feature>
<keyword evidence="1" id="KW-0812">Transmembrane</keyword>
<dbReference type="Proteomes" id="UP001597229">
    <property type="component" value="Unassembled WGS sequence"/>
</dbReference>
<accession>A0ABW3VVP0</accession>
<feature type="transmembrane region" description="Helical" evidence="1">
    <location>
        <begin position="111"/>
        <end position="135"/>
    </location>
</feature>
<feature type="transmembrane region" description="Helical" evidence="1">
    <location>
        <begin position="337"/>
        <end position="359"/>
    </location>
</feature>